<keyword evidence="1" id="KW-1133">Transmembrane helix</keyword>
<feature type="non-terminal residue" evidence="2">
    <location>
        <position position="142"/>
    </location>
</feature>
<evidence type="ECO:0008006" key="4">
    <source>
        <dbReference type="Google" id="ProtNLM"/>
    </source>
</evidence>
<feature type="transmembrane region" description="Helical" evidence="1">
    <location>
        <begin position="103"/>
        <end position="128"/>
    </location>
</feature>
<organism evidence="2 3">
    <name type="scientific">Candidatus Buchananbacteria bacterium RIFCSPHIGHO2_02_FULL_38_8</name>
    <dbReference type="NCBI Taxonomy" id="1797538"/>
    <lineage>
        <taxon>Bacteria</taxon>
        <taxon>Candidatus Buchananiibacteriota</taxon>
    </lineage>
</organism>
<gene>
    <name evidence="2" type="ORF">A3J62_03310</name>
</gene>
<evidence type="ECO:0000256" key="1">
    <source>
        <dbReference type="SAM" id="Phobius"/>
    </source>
</evidence>
<protein>
    <recommendedName>
        <fullName evidence="4">Ligand-binding protein SH3</fullName>
    </recommendedName>
</protein>
<dbReference type="AlphaFoldDB" id="A0A1G1Y5I0"/>
<dbReference type="PANTHER" id="PTHR36007:SF2">
    <property type="entry name" value="TRANSPORT PROTEIN-RELATED"/>
    <property type="match status" value="1"/>
</dbReference>
<evidence type="ECO:0000313" key="2">
    <source>
        <dbReference type="EMBL" id="OGY47511.1"/>
    </source>
</evidence>
<keyword evidence="1" id="KW-0812">Transmembrane</keyword>
<sequence length="142" mass="15782">MDLTAIFRDFPPHLATLLIAMLPIGELRVSIPVAFGVYQLDIISAFVFSVIGNMIPVVFLVWFLGPFSGYLIARFKLAKRFFDWLFVRTRHKFAGKYAKWGELALVIFVAIPLPMTGGWTGAVAAFLFGIPKFRSVVLAGLG</sequence>
<keyword evidence="1" id="KW-0472">Membrane</keyword>
<dbReference type="PANTHER" id="PTHR36007">
    <property type="entry name" value="TRANSPORT PROTEIN-RELATED"/>
    <property type="match status" value="1"/>
</dbReference>
<dbReference type="InterPro" id="IPR009577">
    <property type="entry name" value="Sm_multidrug_ex"/>
</dbReference>
<dbReference type="Proteomes" id="UP000178747">
    <property type="component" value="Unassembled WGS sequence"/>
</dbReference>
<accession>A0A1G1Y5I0</accession>
<evidence type="ECO:0000313" key="3">
    <source>
        <dbReference type="Proteomes" id="UP000178747"/>
    </source>
</evidence>
<feature type="transmembrane region" description="Helical" evidence="1">
    <location>
        <begin position="12"/>
        <end position="31"/>
    </location>
</feature>
<dbReference type="Pfam" id="PF06695">
    <property type="entry name" value="Sm_multidrug_ex"/>
    <property type="match status" value="1"/>
</dbReference>
<dbReference type="EMBL" id="MHIH01000033">
    <property type="protein sequence ID" value="OGY47511.1"/>
    <property type="molecule type" value="Genomic_DNA"/>
</dbReference>
<reference evidence="2 3" key="1">
    <citation type="journal article" date="2016" name="Nat. Commun.">
        <title>Thousands of microbial genomes shed light on interconnected biogeochemical processes in an aquifer system.</title>
        <authorList>
            <person name="Anantharaman K."/>
            <person name="Brown C.T."/>
            <person name="Hug L.A."/>
            <person name="Sharon I."/>
            <person name="Castelle C.J."/>
            <person name="Probst A.J."/>
            <person name="Thomas B.C."/>
            <person name="Singh A."/>
            <person name="Wilkins M.J."/>
            <person name="Karaoz U."/>
            <person name="Brodie E.L."/>
            <person name="Williams K.H."/>
            <person name="Hubbard S.S."/>
            <person name="Banfield J.F."/>
        </authorList>
    </citation>
    <scope>NUCLEOTIDE SEQUENCE [LARGE SCALE GENOMIC DNA]</scope>
</reference>
<comment type="caution">
    <text evidence="2">The sequence shown here is derived from an EMBL/GenBank/DDBJ whole genome shotgun (WGS) entry which is preliminary data.</text>
</comment>
<proteinExistence type="predicted"/>
<feature type="transmembrane region" description="Helical" evidence="1">
    <location>
        <begin position="43"/>
        <end position="65"/>
    </location>
</feature>
<name>A0A1G1Y5I0_9BACT</name>